<accession>A0A835J3K4</accession>
<dbReference type="GO" id="GO:2000641">
    <property type="term" value="P:regulation of early endosome to late endosome transport"/>
    <property type="evidence" value="ECO:0007669"/>
    <property type="project" value="InterPro"/>
</dbReference>
<dbReference type="InterPro" id="IPR011989">
    <property type="entry name" value="ARM-like"/>
</dbReference>
<proteinExistence type="predicted"/>
<gene>
    <name evidence="3" type="ORF">SADUNF_Sadunf18G0058200</name>
</gene>
<dbReference type="InterPro" id="IPR016024">
    <property type="entry name" value="ARM-type_fold"/>
</dbReference>
<dbReference type="Proteomes" id="UP000657918">
    <property type="component" value="Unassembled WGS sequence"/>
</dbReference>
<feature type="region of interest" description="Disordered" evidence="1">
    <location>
        <begin position="2562"/>
        <end position="2593"/>
    </location>
</feature>
<feature type="domain" description="J" evidence="2">
    <location>
        <begin position="1541"/>
        <end position="1623"/>
    </location>
</feature>
<dbReference type="FunFam" id="1.25.10.10:FF:000180">
    <property type="entry name" value="DnaJ homolog subfamily C GRV2"/>
    <property type="match status" value="1"/>
</dbReference>
<protein>
    <recommendedName>
        <fullName evidence="2">J domain-containing protein</fullName>
    </recommendedName>
</protein>
<dbReference type="PANTHER" id="PTHR36983">
    <property type="entry name" value="DNAJ HOMOLOG SUBFAMILY C MEMBER 13"/>
    <property type="match status" value="1"/>
</dbReference>
<dbReference type="SMART" id="SM00271">
    <property type="entry name" value="DnaJ"/>
    <property type="match status" value="1"/>
</dbReference>
<dbReference type="Gene3D" id="1.10.287.110">
    <property type="entry name" value="DnaJ domain"/>
    <property type="match status" value="1"/>
</dbReference>
<sequence>MESTSSSSSSSSPISTPPLQEEPEYLARYMVVKHSWRGRYKRILCISNVSIITLDPNTLSVTNSYDAGADYESASPIIGRDENSSEFILSARTDGKGKFKAIKFSSKFRASILTELHRIRWNRLAPVAEFPVLHLRRKPKDWVLFKMKITCVGVELIELKSGDLRWCLDFRDMSSPAIMLLADAYGKKGGDHGGFVLCPSYGRKSKAFQAASGTTNAAIISNMTKTAKSTVGVSLSVDSSQSLSAEEYINRRAKEAVGEKETPFGHWSVTRLRSAAHGTLNVPGLSLGVGPKGGLGEHGDAVSRQLILTKGSLIERRHDNYEVVIVRPLSAVSSLVRFAEEPQMFAIEFNDGCPIHVYASTSRDSLLAAVRDVLQIDGQRPVAVLPRLTMPGHRIDPPCGRVHLLVGSQRQIADVESTSLHLKHLAAAAKDAVAEGGSIPGSRAKLWRRIREFNACIPYSGVPINIDVPEVTLMALITMLPATPNLPPESPPLPPPSSKAAATVMGFIACLRRLLASRSAASHVMSFPAAVGRIMGLLRNGSEGVAAEAAGLVTALIGGGTGDASFLADSKGEKHATIMHAKSVLFAHNGYVVILVNRLKPMSISPLLSMAVVEVLEAMICEPHGETTQYTVFVELLRQVAGLRRRLFSLFGHPAESVREIVAVIMRTIAEEDAIAAESMRDAALRDGALLRHLSHAFFSPAGERREVSRQLVALWADSYQPALDLLSRVLPPGHVAYLHTRSDGAQLEDENREGTLISRRQRRLLQQRKGHTGRGIASQEHSLPTVNNYEVGDPVRQINAGTLRGSDNHQKSSLDANSGQTSAAHSIENLTNDVASTGNPQNDHSPIIASADARMTNMHEESEPNVSNSVDSDACGPGVQNTGLPAPAQVVVKNTPVGSGRLLCNWHEFWRAFSLDHNRADLIWNERTRQELREALKAEVNKLDAEKARSEDIIPGGVTADVMAGHDSMPQISWNYTEFSVSYPSLSKEVCVGQYYLRLLLDSSSNGRAQDFPLRDPVAFFRALYHRFLCDADIGLTVDGTVPDELGASDDWCDMGRLDGFGGGGGSSVRELCARAMAIVYEQHFNTVGSFEGTAHITVLLDRTDDRALRHRLLLLLKVLMKDLPNVEACVLVGGCVLAVDLLTVVHEASERTSIPLQSNLLAATAFMEPLKEWMFIDNNGTQIGPLEKDAIRRCWSKKDIEWSTKCWASGMVEWKRLRDIRELRWALATRVPVLTSFQVGVISGMGLMGIFIVVGDAALSILHSMVSAHSDLDDAGEIVTPTPRVKRILSSPRCLPHIAQAMLSGEPNIVEAAAALLKAIVTRNPKAMVRLYSTGAFYFCLAYPGSNLLSIAQLFHATHVHQAFHGGEEAAVSLSLPLAKRSVLGGLLPESLLYVLERSGPSAFAAAMISDSDTPEIVWTHKMRAENLIRQVLQHLGDFPHKLSQHCHSLYEYAPMPPVTYPELRDEMWCHRYYLRNLCDEIRFPNWPIVEHVEFLQSLLVMWREELTRRPMDLSEEEACRILEISLEDVSNDEAKKYSSEDTTNITKQIENIDEEKLKRQYRKLAMKYHPDKNPEGREKFLSVQKAYERLQATMQGLQGPQPWRLLLLLKGQCILYRRYGDVLEPFKYAGYPMLLNAVTVDQDDNNFLSADRAPLLVAASELIWLTCAFSSLNGEELVRDGGIQLVTTLLSRCMFVVQPTTPASEPSTIIVTNVMRTFAVLSQFESARAEMLQFSGLVEDIVHCTELELVPEAVDAALQTIAHVSVSSELQDALLKAGVLWYLFPLLLQYDSTAEDSDKTESHGVGSSVQIAKNMHAVRASQAMSRLSGLCTEGSSTPYNATAADALRALLTPKLASMLKDQLPKDLLIKLNTNLESPEIIWNSSTRAELLKFVDQQRASQGPDGSYDLKDSHAFLYEALSKELFVGNVYLRVYNDQPDFEISEPEAFCVALIDFISFLVNNQFAIVSDVQNTLDPSSSSPHTSEAISDTSDVSVNGQLVNGDSEEVSDGKSTDKGELDLVKNFQFGLTSLKNILTSNPNLASIFSSKEKLFPLFGCFSVPIASKSNIPQLCLAVLSLLTTYAPCLEAMVADGSSLLLLLQMLHYAPSCREGALHVLYALASTPELAWAAAKHGGVVYILELLLPLQKDIPLQQRAAAASLLGKLVGQPMHGPRVAITLARFLPDGLVAVIRDGPGEAVVSALEQTTETPELVWTPAMASSLSAQIATMASDLYREQMKGRLVDWDVPEQASGQQEMRDEPQVGGIYVRLFLKDPKFPLRNPKRFLEGLLDQYLSSIAATHYDTQTVDPELPLLLSAALVSLLRVHPALADHVGYLGYVPKLVAAVAYEGRRETMASDEVKNGNYADKAYESDDESGPPAQTLQERVRLSCLRVLHQLAASTTCAEAMAATSVGTPQVVPLLMKAIGWQGGSILALETLKRVVAAGNRARDALVAQGLKVGLVEVLLGLLDWRAGGRNGLCSQMKWNESEASIGRVLAIEVLHAFATEGAHCNKVREMLNASDVWGAYKDQKHDLFLPSSAQSAAAGVAGLIENSSSRLTYALPAPPQPPQGRPRAPSPSDSNGNQDQYI</sequence>
<dbReference type="Pfam" id="PF00226">
    <property type="entry name" value="DnaJ"/>
    <property type="match status" value="1"/>
</dbReference>
<dbReference type="SUPFAM" id="SSF48371">
    <property type="entry name" value="ARM repeat"/>
    <property type="match status" value="2"/>
</dbReference>
<dbReference type="SUPFAM" id="SSF46565">
    <property type="entry name" value="Chaperone J-domain"/>
    <property type="match status" value="1"/>
</dbReference>
<keyword evidence="4" id="KW-1185">Reference proteome</keyword>
<feature type="region of interest" description="Disordered" evidence="1">
    <location>
        <begin position="1978"/>
        <end position="2017"/>
    </location>
</feature>
<dbReference type="OrthoDB" id="69656at2759"/>
<dbReference type="GO" id="GO:0007032">
    <property type="term" value="P:endosome organization"/>
    <property type="evidence" value="ECO:0007669"/>
    <property type="project" value="InterPro"/>
</dbReference>
<dbReference type="InterPro" id="IPR044978">
    <property type="entry name" value="GRV2/DNAJC13"/>
</dbReference>
<feature type="compositionally biased region" description="Polar residues" evidence="1">
    <location>
        <begin position="814"/>
        <end position="824"/>
    </location>
</feature>
<dbReference type="Pfam" id="PF14237">
    <property type="entry name" value="GYF_2"/>
    <property type="match status" value="1"/>
</dbReference>
<name>A0A835J3K4_9ROSI</name>
<evidence type="ECO:0000259" key="2">
    <source>
        <dbReference type="PROSITE" id="PS50076"/>
    </source>
</evidence>
<dbReference type="CDD" id="cd06257">
    <property type="entry name" value="DnaJ"/>
    <property type="match status" value="1"/>
</dbReference>
<dbReference type="GO" id="GO:0010008">
    <property type="term" value="C:endosome membrane"/>
    <property type="evidence" value="ECO:0007669"/>
    <property type="project" value="TreeGrafter"/>
</dbReference>
<dbReference type="PANTHER" id="PTHR36983:SF2">
    <property type="entry name" value="DNAJ HOMOLOG SUBFAMILY C MEMBER 13"/>
    <property type="match status" value="1"/>
</dbReference>
<reference evidence="3 4" key="1">
    <citation type="submission" date="2020-10" db="EMBL/GenBank/DDBJ databases">
        <title>Plant Genome Project.</title>
        <authorList>
            <person name="Zhang R.-G."/>
        </authorList>
    </citation>
    <scope>NUCLEOTIDE SEQUENCE [LARGE SCALE GENOMIC DNA]</scope>
    <source>
        <strain evidence="3">FAFU-HL-1</strain>
        <tissue evidence="3">Leaf</tissue>
    </source>
</reference>
<feature type="compositionally biased region" description="Polar residues" evidence="1">
    <location>
        <begin position="780"/>
        <end position="789"/>
    </location>
</feature>
<evidence type="ECO:0000313" key="3">
    <source>
        <dbReference type="EMBL" id="KAF9662487.1"/>
    </source>
</evidence>
<dbReference type="InterPro" id="IPR025640">
    <property type="entry name" value="GYF_2"/>
</dbReference>
<dbReference type="Pfam" id="PF19432">
    <property type="entry name" value="RME-8_N"/>
    <property type="match status" value="2"/>
</dbReference>
<feature type="compositionally biased region" description="Polar residues" evidence="1">
    <location>
        <begin position="1978"/>
        <end position="2004"/>
    </location>
</feature>
<dbReference type="EMBL" id="JADGMS010000018">
    <property type="protein sequence ID" value="KAF9662487.1"/>
    <property type="molecule type" value="Genomic_DNA"/>
</dbReference>
<organism evidence="3 4">
    <name type="scientific">Salix dunnii</name>
    <dbReference type="NCBI Taxonomy" id="1413687"/>
    <lineage>
        <taxon>Eukaryota</taxon>
        <taxon>Viridiplantae</taxon>
        <taxon>Streptophyta</taxon>
        <taxon>Embryophyta</taxon>
        <taxon>Tracheophyta</taxon>
        <taxon>Spermatophyta</taxon>
        <taxon>Magnoliopsida</taxon>
        <taxon>eudicotyledons</taxon>
        <taxon>Gunneridae</taxon>
        <taxon>Pentapetalae</taxon>
        <taxon>rosids</taxon>
        <taxon>fabids</taxon>
        <taxon>Malpighiales</taxon>
        <taxon>Salicaceae</taxon>
        <taxon>Saliceae</taxon>
        <taxon>Salix</taxon>
    </lineage>
</organism>
<evidence type="ECO:0000313" key="4">
    <source>
        <dbReference type="Proteomes" id="UP000657918"/>
    </source>
</evidence>
<dbReference type="Gene3D" id="1.25.10.10">
    <property type="entry name" value="Leucine-rich Repeat Variant"/>
    <property type="match status" value="2"/>
</dbReference>
<dbReference type="PROSITE" id="PS50076">
    <property type="entry name" value="DNAJ_2"/>
    <property type="match status" value="1"/>
</dbReference>
<evidence type="ECO:0000256" key="1">
    <source>
        <dbReference type="SAM" id="MobiDB-lite"/>
    </source>
</evidence>
<dbReference type="FunFam" id="1.10.287.110:FF:000030">
    <property type="entry name" value="DnaJ homolog subfamily C GRV2"/>
    <property type="match status" value="1"/>
</dbReference>
<feature type="region of interest" description="Disordered" evidence="1">
    <location>
        <begin position="768"/>
        <end position="824"/>
    </location>
</feature>
<dbReference type="InterPro" id="IPR001623">
    <property type="entry name" value="DnaJ_domain"/>
</dbReference>
<dbReference type="InterPro" id="IPR045802">
    <property type="entry name" value="GRV2/DNAJC13_N"/>
</dbReference>
<dbReference type="InterPro" id="IPR036869">
    <property type="entry name" value="J_dom_sf"/>
</dbReference>
<dbReference type="GO" id="GO:0006898">
    <property type="term" value="P:receptor-mediated endocytosis"/>
    <property type="evidence" value="ECO:0007669"/>
    <property type="project" value="TreeGrafter"/>
</dbReference>
<comment type="caution">
    <text evidence="3">The sequence shown here is derived from an EMBL/GenBank/DDBJ whole genome shotgun (WGS) entry which is preliminary data.</text>
</comment>
<feature type="compositionally biased region" description="Polar residues" evidence="1">
    <location>
        <begin position="2584"/>
        <end position="2593"/>
    </location>
</feature>